<dbReference type="PANTHER" id="PTHR43479:SF11">
    <property type="entry name" value="ACREF_ENVCD OPERON REPRESSOR-RELATED"/>
    <property type="match status" value="1"/>
</dbReference>
<feature type="domain" description="HTH tetR-type" evidence="3">
    <location>
        <begin position="28"/>
        <end position="88"/>
    </location>
</feature>
<dbReference type="Pfam" id="PF00440">
    <property type="entry name" value="TetR_N"/>
    <property type="match status" value="1"/>
</dbReference>
<sequence>MNDNASHSNKFIEKSMKSPRIPQQARGHIRYQKILTAAVVLMEKLKSSNFTMQDLASEADTSIGSLYHFFKYKKDLLSVLTSKHTRFIMDFYLERDKIPDVFWKDCAPNEVIEEAIMPALRYISSNPDFLVLIRENQFDLASEKNIHSQVLKFFKKIIGIRQPKFSDKEIEVYAQMLIALPAGPLSVDQKELAFSDTMLLREIPRALSSYRHYLESDRR</sequence>
<dbReference type="OrthoDB" id="9816320at2"/>
<evidence type="ECO:0000313" key="4">
    <source>
        <dbReference type="EMBL" id="SCZ47803.1"/>
    </source>
</evidence>
<dbReference type="PROSITE" id="PS50977">
    <property type="entry name" value="HTH_TETR_2"/>
    <property type="match status" value="1"/>
</dbReference>
<dbReference type="PANTHER" id="PTHR43479">
    <property type="entry name" value="ACREF/ENVCD OPERON REPRESSOR-RELATED"/>
    <property type="match status" value="1"/>
</dbReference>
<dbReference type="Proteomes" id="UP000183046">
    <property type="component" value="Unassembled WGS sequence"/>
</dbReference>
<evidence type="ECO:0000313" key="5">
    <source>
        <dbReference type="Proteomes" id="UP000183046"/>
    </source>
</evidence>
<accession>A0A1G5PE22</accession>
<dbReference type="Gene3D" id="1.10.357.10">
    <property type="entry name" value="Tetracycline Repressor, domain 2"/>
    <property type="match status" value="1"/>
</dbReference>
<dbReference type="GO" id="GO:0003677">
    <property type="term" value="F:DNA binding"/>
    <property type="evidence" value="ECO:0007669"/>
    <property type="project" value="UniProtKB-UniRule"/>
</dbReference>
<dbReference type="InterPro" id="IPR009057">
    <property type="entry name" value="Homeodomain-like_sf"/>
</dbReference>
<protein>
    <submittedName>
        <fullName evidence="4">Transcriptional regulator, TetR family</fullName>
    </submittedName>
</protein>
<evidence type="ECO:0000256" key="2">
    <source>
        <dbReference type="PROSITE-ProRule" id="PRU00335"/>
    </source>
</evidence>
<feature type="DNA-binding region" description="H-T-H motif" evidence="2">
    <location>
        <begin position="51"/>
        <end position="70"/>
    </location>
</feature>
<comment type="caution">
    <text evidence="4">The sequence shown here is derived from an EMBL/GenBank/DDBJ whole genome shotgun (WGS) entry which is preliminary data.</text>
</comment>
<dbReference type="EMBL" id="FMWB01000016">
    <property type="protein sequence ID" value="SCZ47803.1"/>
    <property type="molecule type" value="Genomic_DNA"/>
</dbReference>
<keyword evidence="1 2" id="KW-0238">DNA-binding</keyword>
<organism evidence="4 5">
    <name type="scientific">Pseudomonas oryzihabitans</name>
    <dbReference type="NCBI Taxonomy" id="47885"/>
    <lineage>
        <taxon>Bacteria</taxon>
        <taxon>Pseudomonadati</taxon>
        <taxon>Pseudomonadota</taxon>
        <taxon>Gammaproteobacteria</taxon>
        <taxon>Pseudomonadales</taxon>
        <taxon>Pseudomonadaceae</taxon>
        <taxon>Pseudomonas</taxon>
    </lineage>
</organism>
<name>A0A1G5PE22_9PSED</name>
<dbReference type="InterPro" id="IPR050624">
    <property type="entry name" value="HTH-type_Tx_Regulator"/>
</dbReference>
<evidence type="ECO:0000256" key="1">
    <source>
        <dbReference type="ARBA" id="ARBA00023125"/>
    </source>
</evidence>
<dbReference type="InterPro" id="IPR001647">
    <property type="entry name" value="HTH_TetR"/>
</dbReference>
<dbReference type="SUPFAM" id="SSF46689">
    <property type="entry name" value="Homeodomain-like"/>
    <property type="match status" value="1"/>
</dbReference>
<evidence type="ECO:0000259" key="3">
    <source>
        <dbReference type="PROSITE" id="PS50977"/>
    </source>
</evidence>
<dbReference type="AlphaFoldDB" id="A0A1G5PE22"/>
<gene>
    <name evidence="4" type="ORF">SAMN05216279_11691</name>
</gene>
<reference evidence="5" key="1">
    <citation type="submission" date="2016-10" db="EMBL/GenBank/DDBJ databases">
        <authorList>
            <person name="de Groot N.N."/>
        </authorList>
    </citation>
    <scope>NUCLEOTIDE SEQUENCE [LARGE SCALE GENOMIC DNA]</scope>
    <source>
        <strain evidence="5">DSM 15758</strain>
    </source>
</reference>
<proteinExistence type="predicted"/>